<evidence type="ECO:0000256" key="6">
    <source>
        <dbReference type="SAM" id="SignalP"/>
    </source>
</evidence>
<evidence type="ECO:0000313" key="9">
    <source>
        <dbReference type="Proteomes" id="UP000316079"/>
    </source>
</evidence>
<evidence type="ECO:0000259" key="7">
    <source>
        <dbReference type="SMART" id="SM00272"/>
    </source>
</evidence>
<dbReference type="GO" id="GO:0014826">
    <property type="term" value="P:vein smooth muscle contraction"/>
    <property type="evidence" value="ECO:0007669"/>
    <property type="project" value="TreeGrafter"/>
</dbReference>
<protein>
    <recommendedName>
        <fullName evidence="7">Endothelin-like toxin domain-containing protein</fullName>
    </recommendedName>
</protein>
<dbReference type="EMBL" id="SRMA01026783">
    <property type="protein sequence ID" value="TRY69754.1"/>
    <property type="molecule type" value="Genomic_DNA"/>
</dbReference>
<dbReference type="GO" id="GO:0031708">
    <property type="term" value="F:endothelin B receptor binding"/>
    <property type="evidence" value="ECO:0007669"/>
    <property type="project" value="TreeGrafter"/>
</dbReference>
<proteinExistence type="inferred from homology"/>
<dbReference type="GO" id="GO:0006874">
    <property type="term" value="P:intracellular calcium ion homeostasis"/>
    <property type="evidence" value="ECO:0007669"/>
    <property type="project" value="TreeGrafter"/>
</dbReference>
<evidence type="ECO:0000256" key="3">
    <source>
        <dbReference type="ARBA" id="ARBA00022525"/>
    </source>
</evidence>
<comment type="similarity">
    <text evidence="2">Belongs to the endothelin/sarafotoxin family.</text>
</comment>
<dbReference type="SMART" id="SM00272">
    <property type="entry name" value="END"/>
    <property type="match status" value="2"/>
</dbReference>
<dbReference type="GO" id="GO:0019229">
    <property type="term" value="P:regulation of vasoconstriction"/>
    <property type="evidence" value="ECO:0007669"/>
    <property type="project" value="InterPro"/>
</dbReference>
<evidence type="ECO:0000256" key="5">
    <source>
        <dbReference type="ARBA" id="ARBA00023322"/>
    </source>
</evidence>
<keyword evidence="3" id="KW-0964">Secreted</keyword>
<dbReference type="PANTHER" id="PTHR13874">
    <property type="entry name" value="ENDOTHELIN"/>
    <property type="match status" value="1"/>
</dbReference>
<evidence type="ECO:0000256" key="1">
    <source>
        <dbReference type="ARBA" id="ARBA00004613"/>
    </source>
</evidence>
<keyword evidence="9" id="KW-1185">Reference proteome</keyword>
<evidence type="ECO:0000256" key="2">
    <source>
        <dbReference type="ARBA" id="ARBA00010959"/>
    </source>
</evidence>
<feature type="domain" description="Endothelin-like toxin" evidence="7">
    <location>
        <begin position="44"/>
        <end position="65"/>
    </location>
</feature>
<evidence type="ECO:0000313" key="8">
    <source>
        <dbReference type="EMBL" id="TRY69754.1"/>
    </source>
</evidence>
<dbReference type="GO" id="GO:0005179">
    <property type="term" value="F:hormone activity"/>
    <property type="evidence" value="ECO:0007669"/>
    <property type="project" value="TreeGrafter"/>
</dbReference>
<dbReference type="PRINTS" id="PR00365">
    <property type="entry name" value="ENDOTHELIN"/>
</dbReference>
<dbReference type="Proteomes" id="UP000316079">
    <property type="component" value="Unassembled WGS sequence"/>
</dbReference>
<dbReference type="AlphaFoldDB" id="A0A553NWF1"/>
<comment type="subcellular location">
    <subcellularLocation>
        <location evidence="1">Secreted</location>
    </subcellularLocation>
</comment>
<accession>A0A553NWF1</accession>
<feature type="domain" description="Endothelin-like toxin" evidence="7">
    <location>
        <begin position="90"/>
        <end position="111"/>
    </location>
</feature>
<name>A0A553NWF1_9TELE</name>
<gene>
    <name evidence="8" type="ORF">DNTS_015385</name>
</gene>
<dbReference type="InterPro" id="IPR019764">
    <property type="entry name" value="Endothelin_toxin_CS"/>
</dbReference>
<feature type="chain" id="PRO_5022223706" description="Endothelin-like toxin domain-containing protein" evidence="6">
    <location>
        <begin position="22"/>
        <end position="135"/>
    </location>
</feature>
<reference evidence="8 9" key="1">
    <citation type="journal article" date="2019" name="Sci. Data">
        <title>Hybrid genome assembly and annotation of Danionella translucida.</title>
        <authorList>
            <person name="Kadobianskyi M."/>
            <person name="Schulze L."/>
            <person name="Schuelke M."/>
            <person name="Judkewitz B."/>
        </authorList>
    </citation>
    <scope>NUCLEOTIDE SEQUENCE [LARGE SCALE GENOMIC DNA]</scope>
    <source>
        <strain evidence="8 9">Bolton</strain>
    </source>
</reference>
<dbReference type="GO" id="GO:0003100">
    <property type="term" value="P:regulation of systemic arterial blood pressure by endothelin"/>
    <property type="evidence" value="ECO:0007669"/>
    <property type="project" value="TreeGrafter"/>
</dbReference>
<evidence type="ECO:0000256" key="4">
    <source>
        <dbReference type="ARBA" id="ARBA00022858"/>
    </source>
</evidence>
<dbReference type="PROSITE" id="PS00270">
    <property type="entry name" value="ENDOTHELIN"/>
    <property type="match status" value="2"/>
</dbReference>
<dbReference type="PANTHER" id="PTHR13874:SF9">
    <property type="entry name" value="ENDOTHELIN-2"/>
    <property type="match status" value="1"/>
</dbReference>
<dbReference type="OrthoDB" id="8873756at2759"/>
<dbReference type="Pfam" id="PF00322">
    <property type="entry name" value="Endothelin"/>
    <property type="match status" value="1"/>
</dbReference>
<dbReference type="GO" id="GO:0005615">
    <property type="term" value="C:extracellular space"/>
    <property type="evidence" value="ECO:0007669"/>
    <property type="project" value="TreeGrafter"/>
</dbReference>
<keyword evidence="5" id="KW-0839">Vasoconstrictor</keyword>
<comment type="caution">
    <text evidence="8">The sequence shown here is derived from an EMBL/GenBank/DDBJ whole genome shotgun (WGS) entry which is preliminary data.</text>
</comment>
<dbReference type="InterPro" id="IPR020475">
    <property type="entry name" value="Endothelin"/>
</dbReference>
<feature type="signal peptide" evidence="6">
    <location>
        <begin position="1"/>
        <end position="21"/>
    </location>
</feature>
<keyword evidence="4" id="KW-0838">Vasoactive</keyword>
<sequence length="135" mass="15364">MAFSLWIAFSVALCMIHKGFSYPLPDKSEASSNPSAFKRVRSKRCSCNSWLDNECIYFCHLDIIWINTPNKITPLGLGSALARHRRSSDRCECVDAADKRCSSFCLNSMEDQDLDFAGRSNHISKTSDRLLFIFR</sequence>
<dbReference type="InterPro" id="IPR001928">
    <property type="entry name" value="Endothln-like_toxin"/>
</dbReference>
<keyword evidence="6" id="KW-0732">Signal</keyword>
<organism evidence="8 9">
    <name type="scientific">Danionella cerebrum</name>
    <dbReference type="NCBI Taxonomy" id="2873325"/>
    <lineage>
        <taxon>Eukaryota</taxon>
        <taxon>Metazoa</taxon>
        <taxon>Chordata</taxon>
        <taxon>Craniata</taxon>
        <taxon>Vertebrata</taxon>
        <taxon>Euteleostomi</taxon>
        <taxon>Actinopterygii</taxon>
        <taxon>Neopterygii</taxon>
        <taxon>Teleostei</taxon>
        <taxon>Ostariophysi</taxon>
        <taxon>Cypriniformes</taxon>
        <taxon>Danionidae</taxon>
        <taxon>Danioninae</taxon>
        <taxon>Danionella</taxon>
    </lineage>
</organism>
<dbReference type="STRING" id="623744.A0A553NWF1"/>